<sequence>MPQWPDEDDEGETMAIVLQDDSIEFHFPEVHPSARMEVTFHRTVRVPDDGVGYGLPAGLGHFPLRRVADLPAAPGPFQRTGGLVMPMWQSEACWLSFSARGGYPFAVTVGAGGVNAVTGGTWSPTPDFEAEDYFEVPEQPWLDGFCTGSGVVRQFVAMPLGSGYTVEEQVTRTAAVGGIQIAVMPLKGSVYDERYVEPDADCLDGSLCMAAPAGAAMGMGAGGSITQSIATPVEPSENWESTSASSVSVHLANSVHWLEMTGEEPPTLPLSAADYTRQGMPWFDWYDDTLARAGSATLAGVVGVAELGRELGERPLPENESFEPPEPVVLGPALTA</sequence>
<evidence type="ECO:0000313" key="3">
    <source>
        <dbReference type="Proteomes" id="UP000467193"/>
    </source>
</evidence>
<reference evidence="2 3" key="1">
    <citation type="journal article" date="2019" name="Emerg. Microbes Infect.">
        <title>Comprehensive subspecies identification of 175 nontuberculous mycobacteria species based on 7547 genomic profiles.</title>
        <authorList>
            <person name="Matsumoto Y."/>
            <person name="Kinjo T."/>
            <person name="Motooka D."/>
            <person name="Nabeya D."/>
            <person name="Jung N."/>
            <person name="Uechi K."/>
            <person name="Horii T."/>
            <person name="Iida T."/>
            <person name="Fujita J."/>
            <person name="Nakamura S."/>
        </authorList>
    </citation>
    <scope>NUCLEOTIDE SEQUENCE [LARGE SCALE GENOMIC DNA]</scope>
    <source>
        <strain evidence="2 3">JCM 17899</strain>
    </source>
</reference>
<protein>
    <submittedName>
        <fullName evidence="2">Membrane protein</fullName>
    </submittedName>
</protein>
<evidence type="ECO:0000256" key="1">
    <source>
        <dbReference type="SAM" id="MobiDB-lite"/>
    </source>
</evidence>
<name>A0A7I7QXQ0_9MYCO</name>
<keyword evidence="3" id="KW-1185">Reference proteome</keyword>
<gene>
    <name evidence="2" type="ORF">MSEDJ_51610</name>
</gene>
<organism evidence="2 3">
    <name type="scientific">Mycolicibacterium sediminis</name>
    <dbReference type="NCBI Taxonomy" id="1286180"/>
    <lineage>
        <taxon>Bacteria</taxon>
        <taxon>Bacillati</taxon>
        <taxon>Actinomycetota</taxon>
        <taxon>Actinomycetes</taxon>
        <taxon>Mycobacteriales</taxon>
        <taxon>Mycobacteriaceae</taxon>
        <taxon>Mycolicibacterium</taxon>
    </lineage>
</organism>
<evidence type="ECO:0000313" key="2">
    <source>
        <dbReference type="EMBL" id="BBY31065.1"/>
    </source>
</evidence>
<feature type="region of interest" description="Disordered" evidence="1">
    <location>
        <begin position="313"/>
        <end position="336"/>
    </location>
</feature>
<dbReference type="Proteomes" id="UP000467193">
    <property type="component" value="Chromosome"/>
</dbReference>
<dbReference type="RefSeq" id="WP_246230800.1">
    <property type="nucleotide sequence ID" value="NZ_AP022588.1"/>
</dbReference>
<accession>A0A7I7QXQ0</accession>
<proteinExistence type="predicted"/>
<dbReference type="AlphaFoldDB" id="A0A7I7QXQ0"/>
<dbReference type="KEGG" id="msei:MSEDJ_51610"/>
<dbReference type="EMBL" id="AP022588">
    <property type="protein sequence ID" value="BBY31065.1"/>
    <property type="molecule type" value="Genomic_DNA"/>
</dbReference>